<dbReference type="Gene3D" id="2.30.30.110">
    <property type="match status" value="1"/>
</dbReference>
<dbReference type="SUPFAM" id="SSF50118">
    <property type="entry name" value="Cell growth inhibitor/plasmid maintenance toxic component"/>
    <property type="match status" value="1"/>
</dbReference>
<proteinExistence type="predicted"/>
<dbReference type="PANTHER" id="PTHR33988">
    <property type="entry name" value="ENDORIBONUCLEASE MAZF-RELATED"/>
    <property type="match status" value="1"/>
</dbReference>
<dbReference type="GO" id="GO:0004521">
    <property type="term" value="F:RNA endonuclease activity"/>
    <property type="evidence" value="ECO:0007669"/>
    <property type="project" value="TreeGrafter"/>
</dbReference>
<dbReference type="GO" id="GO:0006402">
    <property type="term" value="P:mRNA catabolic process"/>
    <property type="evidence" value="ECO:0007669"/>
    <property type="project" value="TreeGrafter"/>
</dbReference>
<name>A0A2S9RRP7_HAEIF</name>
<keyword evidence="1" id="KW-0378">Hydrolase</keyword>
<dbReference type="InterPro" id="IPR011067">
    <property type="entry name" value="Plasmid_toxin/cell-grow_inhib"/>
</dbReference>
<reference evidence="1 2" key="1">
    <citation type="submission" date="2017-04" db="EMBL/GenBank/DDBJ databases">
        <title>Haemophilus influenzae in COPD genome sequencing project.</title>
        <authorList>
            <person name="Murphy T.F."/>
            <person name="Kong Y."/>
            <person name="Nadendla S."/>
            <person name="Tettelin H."/>
            <person name="Pettigrew M."/>
        </authorList>
    </citation>
    <scope>NUCLEOTIDE SEQUENCE [LARGE SCALE GENOMIC DNA]</scope>
    <source>
        <strain evidence="1 2">56P127H1</strain>
    </source>
</reference>
<dbReference type="GO" id="GO:0003677">
    <property type="term" value="F:DNA binding"/>
    <property type="evidence" value="ECO:0007669"/>
    <property type="project" value="InterPro"/>
</dbReference>
<gene>
    <name evidence="1" type="primary">pemK</name>
    <name evidence="1" type="ORF">BV102_00989</name>
</gene>
<dbReference type="InterPro" id="IPR003477">
    <property type="entry name" value="PemK-like"/>
</dbReference>
<dbReference type="PANTHER" id="PTHR33988:SF3">
    <property type="entry name" value="ENDORIBONUCLEASE TOXIN CHPB-RELATED"/>
    <property type="match status" value="1"/>
</dbReference>
<dbReference type="EC" id="3.1.-.-" evidence="1"/>
<dbReference type="EMBL" id="NEBY01000114">
    <property type="protein sequence ID" value="PRJ64424.1"/>
    <property type="molecule type" value="Genomic_DNA"/>
</dbReference>
<dbReference type="GO" id="GO:0016075">
    <property type="term" value="P:rRNA catabolic process"/>
    <property type="evidence" value="ECO:0007669"/>
    <property type="project" value="TreeGrafter"/>
</dbReference>
<protein>
    <submittedName>
        <fullName evidence="1">mRNA interferase PemK</fullName>
        <ecNumber evidence="1">3.1.-.-</ecNumber>
    </submittedName>
</protein>
<dbReference type="AlphaFoldDB" id="A0A2S9RRP7"/>
<accession>A0A2S9RRP7</accession>
<dbReference type="GO" id="GO:0016787">
    <property type="term" value="F:hydrolase activity"/>
    <property type="evidence" value="ECO:0007669"/>
    <property type="project" value="UniProtKB-KW"/>
</dbReference>
<evidence type="ECO:0000313" key="2">
    <source>
        <dbReference type="Proteomes" id="UP000238532"/>
    </source>
</evidence>
<sequence length="120" mass="13317">MVMRIPKKGEIWYIDPDPTKGQELRNPHYFIVVSDELLNKALGTAICCPISSGGNFARSQNVTVVIDGNSTQSGKVTGVILCHQVRALDLNERQAKFATKSEDYLVDEVIMKLVDLIDPQ</sequence>
<organism evidence="1 2">
    <name type="scientific">Haemophilus influenzae</name>
    <dbReference type="NCBI Taxonomy" id="727"/>
    <lineage>
        <taxon>Bacteria</taxon>
        <taxon>Pseudomonadati</taxon>
        <taxon>Pseudomonadota</taxon>
        <taxon>Gammaproteobacteria</taxon>
        <taxon>Pasteurellales</taxon>
        <taxon>Pasteurellaceae</taxon>
        <taxon>Haemophilus</taxon>
    </lineage>
</organism>
<dbReference type="Pfam" id="PF02452">
    <property type="entry name" value="PemK_toxin"/>
    <property type="match status" value="1"/>
</dbReference>
<comment type="caution">
    <text evidence="1">The sequence shown here is derived from an EMBL/GenBank/DDBJ whole genome shotgun (WGS) entry which is preliminary data.</text>
</comment>
<dbReference type="Proteomes" id="UP000238532">
    <property type="component" value="Unassembled WGS sequence"/>
</dbReference>
<evidence type="ECO:0000313" key="1">
    <source>
        <dbReference type="EMBL" id="PRJ64424.1"/>
    </source>
</evidence>